<evidence type="ECO:0000313" key="6">
    <source>
        <dbReference type="EMBL" id="MFB9088111.1"/>
    </source>
</evidence>
<dbReference type="PANTHER" id="PTHR24421">
    <property type="entry name" value="NITRATE/NITRITE SENSOR PROTEIN NARX-RELATED"/>
    <property type="match status" value="1"/>
</dbReference>
<protein>
    <submittedName>
        <fullName evidence="6">Sensor histidine kinase</fullName>
    </submittedName>
</protein>
<sequence>MGFVWITGNDAVNRYDGNYVKVYKKDQYFENCKNLQQGYGFAEDDSHNIYIGSTTGLYVYVRRKDRFNVKFLFPKGKDQTVFSIGFANGKVWCHNKDFDIIAYDIKSNTAKFYNTSSSYKVASFHVYDNSQNPIFTRIPFIDANDNLWILNPNGLLFFDTKTKKSHRYLEKYLTDNEFKIISSSYDKYTNTILIGTNTYLLLFDCNSRSIFKKNEYNTRIEGIAVNKSIIVVKDKERFDIYKKDFEKIYNQKLNENFATTYCYSFDKMNRLWMCRDGFGQMILDFNPPLLNKVSSTNELFKSGVGNFSEFTDGSFLVQDNVVFDKEERHLKKINANVNPALIIKEVTDLKHKIIWQLVQNNDLTIDLFQIDENKQLKFYGTLSNIQQIGLLQDIVLLENQLVCSFQSGLYIIDTKEKKLNKLANQTKKNPFKINPISKNRIVVSYLNQEATLYQLNESYNIVHSQNILNGLQPFYFQEDTNKNRVWVGTNNGILVLNSNFKIIKKIDANNNLSGTYIYGILLDEKGNCWASHQRGLSYINGDNYNIINFTKEDGIQDWDFNNRAYYKSTDGTLFFGGMKGFNYFKPPLKYDNAIYKSKVYIDEILVNQEKLHSNTNNDFIRKLNLDYNQNNITIHAIVCNIYKGKQSPIVYRINNNKWIYKNSDCTIDLANLAPDTYKLELGVYDKFQNKVIIQKTITIAIDFPIYKKVWFWLLILGYALVVILYLVYRRRLAKQEIEFKQQLALEQQRNKITADLHDDIGATLSSLQINSAVANRLITKNPEEAQLILNKIEDQSQNIADKIGDIIWSMKPGKDEFMSISTRIKNFANDILGATTIEYEIKIDTSIDTIIKDISTRKNIVLIIKEAINNSVKYSKATKVQISLSIIENNIVLELKDNGIGFDTNQIKGNGMTNMRKRVEELNGKFKVNSTINNGTTIKALIPLSLN</sequence>
<keyword evidence="3" id="KW-0902">Two-component regulatory system</keyword>
<evidence type="ECO:0000256" key="1">
    <source>
        <dbReference type="ARBA" id="ARBA00022679"/>
    </source>
</evidence>
<dbReference type="PROSITE" id="PS50109">
    <property type="entry name" value="HIS_KIN"/>
    <property type="match status" value="1"/>
</dbReference>
<dbReference type="InterPro" id="IPR036890">
    <property type="entry name" value="HATPase_C_sf"/>
</dbReference>
<keyword evidence="1" id="KW-0808">Transferase</keyword>
<keyword evidence="7" id="KW-1185">Reference proteome</keyword>
<dbReference type="SUPFAM" id="SSF101898">
    <property type="entry name" value="NHL repeat"/>
    <property type="match status" value="1"/>
</dbReference>
<reference evidence="6 7" key="1">
    <citation type="submission" date="2024-09" db="EMBL/GenBank/DDBJ databases">
        <authorList>
            <person name="Sun Q."/>
            <person name="Mori K."/>
        </authorList>
    </citation>
    <scope>NUCLEOTIDE SEQUENCE [LARGE SCALE GENOMIC DNA]</scope>
    <source>
        <strain evidence="6 7">CECT 8460</strain>
    </source>
</reference>
<keyword evidence="2 6" id="KW-0418">Kinase</keyword>
<keyword evidence="4" id="KW-1133">Transmembrane helix</keyword>
<name>A0ABV5GAG8_9FLAO</name>
<keyword evidence="4" id="KW-0472">Membrane</keyword>
<keyword evidence="4" id="KW-0812">Transmembrane</keyword>
<evidence type="ECO:0000259" key="5">
    <source>
        <dbReference type="PROSITE" id="PS50109"/>
    </source>
</evidence>
<dbReference type="Gene3D" id="2.130.10.10">
    <property type="entry name" value="YVTN repeat-like/Quinoprotein amine dehydrogenase"/>
    <property type="match status" value="2"/>
</dbReference>
<dbReference type="InterPro" id="IPR015943">
    <property type="entry name" value="WD40/YVTN_repeat-like_dom_sf"/>
</dbReference>
<evidence type="ECO:0000256" key="2">
    <source>
        <dbReference type="ARBA" id="ARBA00022777"/>
    </source>
</evidence>
<feature type="transmembrane region" description="Helical" evidence="4">
    <location>
        <begin position="709"/>
        <end position="728"/>
    </location>
</feature>
<dbReference type="CDD" id="cd16917">
    <property type="entry name" value="HATPase_UhpB-NarQ-NarX-like"/>
    <property type="match status" value="1"/>
</dbReference>
<evidence type="ECO:0000256" key="4">
    <source>
        <dbReference type="SAM" id="Phobius"/>
    </source>
</evidence>
<dbReference type="GO" id="GO:0016301">
    <property type="term" value="F:kinase activity"/>
    <property type="evidence" value="ECO:0007669"/>
    <property type="project" value="UniProtKB-KW"/>
</dbReference>
<dbReference type="EMBL" id="JBHMFB010000001">
    <property type="protein sequence ID" value="MFB9088111.1"/>
    <property type="molecule type" value="Genomic_DNA"/>
</dbReference>
<evidence type="ECO:0000256" key="3">
    <source>
        <dbReference type="ARBA" id="ARBA00023012"/>
    </source>
</evidence>
<dbReference type="Gene3D" id="1.20.5.1930">
    <property type="match status" value="1"/>
</dbReference>
<dbReference type="Gene3D" id="3.30.565.10">
    <property type="entry name" value="Histidine kinase-like ATPase, C-terminal domain"/>
    <property type="match status" value="1"/>
</dbReference>
<dbReference type="SUPFAM" id="SSF55874">
    <property type="entry name" value="ATPase domain of HSP90 chaperone/DNA topoisomerase II/histidine kinase"/>
    <property type="match status" value="1"/>
</dbReference>
<dbReference type="InterPro" id="IPR005467">
    <property type="entry name" value="His_kinase_dom"/>
</dbReference>
<dbReference type="Proteomes" id="UP001589576">
    <property type="component" value="Unassembled WGS sequence"/>
</dbReference>
<dbReference type="SMART" id="SM00387">
    <property type="entry name" value="HATPase_c"/>
    <property type="match status" value="1"/>
</dbReference>
<dbReference type="RefSeq" id="WP_290285555.1">
    <property type="nucleotide sequence ID" value="NZ_JAUFQN010000019.1"/>
</dbReference>
<proteinExistence type="predicted"/>
<dbReference type="Pfam" id="PF02518">
    <property type="entry name" value="HATPase_c"/>
    <property type="match status" value="1"/>
</dbReference>
<dbReference type="PANTHER" id="PTHR24421:SF63">
    <property type="entry name" value="SENSOR HISTIDINE KINASE DESK"/>
    <property type="match status" value="1"/>
</dbReference>
<dbReference type="Pfam" id="PF07730">
    <property type="entry name" value="HisKA_3"/>
    <property type="match status" value="1"/>
</dbReference>
<feature type="domain" description="Histidine kinase" evidence="5">
    <location>
        <begin position="755"/>
        <end position="946"/>
    </location>
</feature>
<dbReference type="Gene3D" id="2.60.40.10">
    <property type="entry name" value="Immunoglobulins"/>
    <property type="match status" value="1"/>
</dbReference>
<comment type="caution">
    <text evidence="6">The sequence shown here is derived from an EMBL/GenBank/DDBJ whole genome shotgun (WGS) entry which is preliminary data.</text>
</comment>
<dbReference type="InterPro" id="IPR003594">
    <property type="entry name" value="HATPase_dom"/>
</dbReference>
<organism evidence="6 7">
    <name type="scientific">Flavobacterium paronense</name>
    <dbReference type="NCBI Taxonomy" id="1392775"/>
    <lineage>
        <taxon>Bacteria</taxon>
        <taxon>Pseudomonadati</taxon>
        <taxon>Bacteroidota</taxon>
        <taxon>Flavobacteriia</taxon>
        <taxon>Flavobacteriales</taxon>
        <taxon>Flavobacteriaceae</taxon>
        <taxon>Flavobacterium</taxon>
    </lineage>
</organism>
<dbReference type="InterPro" id="IPR013783">
    <property type="entry name" value="Ig-like_fold"/>
</dbReference>
<dbReference type="InterPro" id="IPR050482">
    <property type="entry name" value="Sensor_HK_TwoCompSys"/>
</dbReference>
<gene>
    <name evidence="6" type="ORF">ACFFUU_00695</name>
</gene>
<accession>A0ABV5GAG8</accession>
<dbReference type="InterPro" id="IPR011712">
    <property type="entry name" value="Sig_transdc_His_kin_sub3_dim/P"/>
</dbReference>
<evidence type="ECO:0000313" key="7">
    <source>
        <dbReference type="Proteomes" id="UP001589576"/>
    </source>
</evidence>